<evidence type="ECO:0000259" key="7">
    <source>
        <dbReference type="Pfam" id="PF09335"/>
    </source>
</evidence>
<dbReference type="Pfam" id="PF09335">
    <property type="entry name" value="VTT_dom"/>
    <property type="match status" value="1"/>
</dbReference>
<sequence length="217" mass="24226">MSYRRFIKPVLFLAAFGIIFYFTHFHFNIRPADIRDFVLSFGWWGPFVFLLIYIIGPLVFFPTSVLSLGAGLAFGVWPGVIYIIAGATGAATTGYVLARVFGTSVVKMDNFSWSEKLFDQMNKRGFLYIFVLRLIPIVSFDLLSYAGGIAKVKFKSFLIATVLGMIPGTFAYSFLGASIASGNMITIVIAVFVFFTLLGITYYFREPVKKWLGLSAN</sequence>
<feature type="transmembrane region" description="Helical" evidence="6">
    <location>
        <begin position="80"/>
        <end position="106"/>
    </location>
</feature>
<keyword evidence="5 6" id="KW-0472">Membrane</keyword>
<dbReference type="STRING" id="570947.SAMN05421687_10483"/>
<organism evidence="8 9">
    <name type="scientific">Salimicrobium flavidum</name>
    <dbReference type="NCBI Taxonomy" id="570947"/>
    <lineage>
        <taxon>Bacteria</taxon>
        <taxon>Bacillati</taxon>
        <taxon>Bacillota</taxon>
        <taxon>Bacilli</taxon>
        <taxon>Bacillales</taxon>
        <taxon>Bacillaceae</taxon>
        <taxon>Salimicrobium</taxon>
    </lineage>
</organism>
<dbReference type="EMBL" id="FTOC01000004">
    <property type="protein sequence ID" value="SIS45312.1"/>
    <property type="molecule type" value="Genomic_DNA"/>
</dbReference>
<feature type="transmembrane region" description="Helical" evidence="6">
    <location>
        <begin position="157"/>
        <end position="177"/>
    </location>
</feature>
<keyword evidence="3 6" id="KW-0812">Transmembrane</keyword>
<reference evidence="9" key="1">
    <citation type="submission" date="2017-01" db="EMBL/GenBank/DDBJ databases">
        <authorList>
            <person name="Varghese N."/>
            <person name="Submissions S."/>
        </authorList>
    </citation>
    <scope>NUCLEOTIDE SEQUENCE [LARGE SCALE GENOMIC DNA]</scope>
    <source>
        <strain evidence="9">DSM 23127</strain>
    </source>
</reference>
<evidence type="ECO:0000256" key="2">
    <source>
        <dbReference type="ARBA" id="ARBA00022475"/>
    </source>
</evidence>
<dbReference type="InterPro" id="IPR032816">
    <property type="entry name" value="VTT_dom"/>
</dbReference>
<dbReference type="GO" id="GO:0005886">
    <property type="term" value="C:plasma membrane"/>
    <property type="evidence" value="ECO:0007669"/>
    <property type="project" value="UniProtKB-SubCell"/>
</dbReference>
<accession>A0A1N7J7L5</accession>
<keyword evidence="4 6" id="KW-1133">Transmembrane helix</keyword>
<dbReference type="PANTHER" id="PTHR12677">
    <property type="entry name" value="GOLGI APPARATUS MEMBRANE PROTEIN TVP38-RELATED"/>
    <property type="match status" value="1"/>
</dbReference>
<comment type="similarity">
    <text evidence="6">Belongs to the TVP38/TMEM64 family.</text>
</comment>
<dbReference type="Proteomes" id="UP000187608">
    <property type="component" value="Unassembled WGS sequence"/>
</dbReference>
<evidence type="ECO:0000256" key="4">
    <source>
        <dbReference type="ARBA" id="ARBA00022989"/>
    </source>
</evidence>
<feature type="transmembrane region" description="Helical" evidence="6">
    <location>
        <begin position="184"/>
        <end position="204"/>
    </location>
</feature>
<evidence type="ECO:0000256" key="1">
    <source>
        <dbReference type="ARBA" id="ARBA00004651"/>
    </source>
</evidence>
<gene>
    <name evidence="8" type="ORF">SAMN05421687_10483</name>
</gene>
<feature type="transmembrane region" description="Helical" evidence="6">
    <location>
        <begin position="6"/>
        <end position="25"/>
    </location>
</feature>
<dbReference type="AlphaFoldDB" id="A0A1N7J7L5"/>
<evidence type="ECO:0000313" key="8">
    <source>
        <dbReference type="EMBL" id="SIS45312.1"/>
    </source>
</evidence>
<name>A0A1N7J7L5_9BACI</name>
<proteinExistence type="inferred from homology"/>
<keyword evidence="9" id="KW-1185">Reference proteome</keyword>
<evidence type="ECO:0000256" key="3">
    <source>
        <dbReference type="ARBA" id="ARBA00022692"/>
    </source>
</evidence>
<feature type="transmembrane region" description="Helical" evidence="6">
    <location>
        <begin position="126"/>
        <end position="145"/>
    </location>
</feature>
<dbReference type="OrthoDB" id="9812980at2"/>
<keyword evidence="2 6" id="KW-1003">Cell membrane</keyword>
<dbReference type="PANTHER" id="PTHR12677:SF59">
    <property type="entry name" value="GOLGI APPARATUS MEMBRANE PROTEIN TVP38-RELATED"/>
    <property type="match status" value="1"/>
</dbReference>
<protein>
    <recommendedName>
        <fullName evidence="6">TVP38/TMEM64 family membrane protein</fullName>
    </recommendedName>
</protein>
<feature type="domain" description="VTT" evidence="7">
    <location>
        <begin position="61"/>
        <end position="177"/>
    </location>
</feature>
<evidence type="ECO:0000256" key="6">
    <source>
        <dbReference type="RuleBase" id="RU366058"/>
    </source>
</evidence>
<dbReference type="InterPro" id="IPR015414">
    <property type="entry name" value="TMEM64"/>
</dbReference>
<evidence type="ECO:0000256" key="5">
    <source>
        <dbReference type="ARBA" id="ARBA00023136"/>
    </source>
</evidence>
<evidence type="ECO:0000313" key="9">
    <source>
        <dbReference type="Proteomes" id="UP000187608"/>
    </source>
</evidence>
<dbReference type="RefSeq" id="WP_076558231.1">
    <property type="nucleotide sequence ID" value="NZ_FTOC01000004.1"/>
</dbReference>
<comment type="subcellular location">
    <subcellularLocation>
        <location evidence="1 6">Cell membrane</location>
        <topology evidence="1 6">Multi-pass membrane protein</topology>
    </subcellularLocation>
</comment>
<feature type="transmembrane region" description="Helical" evidence="6">
    <location>
        <begin position="37"/>
        <end position="60"/>
    </location>
</feature>